<dbReference type="AlphaFoldDB" id="A0AAD9NAR4"/>
<dbReference type="InterPro" id="IPR027417">
    <property type="entry name" value="P-loop_NTPase"/>
</dbReference>
<evidence type="ECO:0000313" key="6">
    <source>
        <dbReference type="Proteomes" id="UP001208570"/>
    </source>
</evidence>
<organism evidence="5 6">
    <name type="scientific">Paralvinella palmiformis</name>
    <dbReference type="NCBI Taxonomy" id="53620"/>
    <lineage>
        <taxon>Eukaryota</taxon>
        <taxon>Metazoa</taxon>
        <taxon>Spiralia</taxon>
        <taxon>Lophotrochozoa</taxon>
        <taxon>Annelida</taxon>
        <taxon>Polychaeta</taxon>
        <taxon>Sedentaria</taxon>
        <taxon>Canalipalpata</taxon>
        <taxon>Terebellida</taxon>
        <taxon>Terebelliformia</taxon>
        <taxon>Alvinellidae</taxon>
        <taxon>Paralvinella</taxon>
    </lineage>
</organism>
<dbReference type="InterPro" id="IPR001752">
    <property type="entry name" value="Kinesin_motor_dom"/>
</dbReference>
<keyword evidence="2 3" id="KW-0067">ATP-binding</keyword>
<evidence type="ECO:0000313" key="5">
    <source>
        <dbReference type="EMBL" id="KAK2161708.1"/>
    </source>
</evidence>
<protein>
    <recommendedName>
        <fullName evidence="4">Kinesin motor domain-containing protein</fullName>
    </recommendedName>
</protein>
<feature type="binding site" evidence="3">
    <location>
        <begin position="106"/>
        <end position="113"/>
    </location>
    <ligand>
        <name>ATP</name>
        <dbReference type="ChEBI" id="CHEBI:30616"/>
    </ligand>
</feature>
<keyword evidence="3" id="KW-0505">Motor protein</keyword>
<comment type="caution">
    <text evidence="5">The sequence shown here is derived from an EMBL/GenBank/DDBJ whole genome shotgun (WGS) entry which is preliminary data.</text>
</comment>
<dbReference type="Pfam" id="PF00225">
    <property type="entry name" value="Kinesin"/>
    <property type="match status" value="1"/>
</dbReference>
<proteinExistence type="inferred from homology"/>
<reference evidence="5" key="1">
    <citation type="journal article" date="2023" name="Mol. Biol. Evol.">
        <title>Third-Generation Sequencing Reveals the Adaptive Role of the Epigenome in Three Deep-Sea Polychaetes.</title>
        <authorList>
            <person name="Perez M."/>
            <person name="Aroh O."/>
            <person name="Sun Y."/>
            <person name="Lan Y."/>
            <person name="Juniper S.K."/>
            <person name="Young C.R."/>
            <person name="Angers B."/>
            <person name="Qian P.Y."/>
        </authorList>
    </citation>
    <scope>NUCLEOTIDE SEQUENCE</scope>
    <source>
        <strain evidence="5">P08H-3</strain>
    </source>
</reference>
<gene>
    <name evidence="5" type="ORF">LSH36_111g05016</name>
</gene>
<dbReference type="PANTHER" id="PTHR47117">
    <property type="entry name" value="STAR-RELATED LIPID TRANSFER PROTEIN 9"/>
    <property type="match status" value="1"/>
</dbReference>
<evidence type="ECO:0000259" key="4">
    <source>
        <dbReference type="PROSITE" id="PS50067"/>
    </source>
</evidence>
<evidence type="ECO:0000256" key="3">
    <source>
        <dbReference type="PROSITE-ProRule" id="PRU00283"/>
    </source>
</evidence>
<dbReference type="PROSITE" id="PS50067">
    <property type="entry name" value="KINESIN_MOTOR_2"/>
    <property type="match status" value="1"/>
</dbReference>
<dbReference type="Proteomes" id="UP001208570">
    <property type="component" value="Unassembled WGS sequence"/>
</dbReference>
<dbReference type="PANTHER" id="PTHR47117:SF6">
    <property type="entry name" value="KINESIN-LIKE PROTEIN KIF16B"/>
    <property type="match status" value="1"/>
</dbReference>
<dbReference type="InterPro" id="IPR036961">
    <property type="entry name" value="Kinesin_motor_dom_sf"/>
</dbReference>
<evidence type="ECO:0000256" key="1">
    <source>
        <dbReference type="ARBA" id="ARBA00022741"/>
    </source>
</evidence>
<evidence type="ECO:0000256" key="2">
    <source>
        <dbReference type="ARBA" id="ARBA00022840"/>
    </source>
</evidence>
<dbReference type="GO" id="GO:0007018">
    <property type="term" value="P:microtubule-based movement"/>
    <property type="evidence" value="ECO:0007669"/>
    <property type="project" value="InterPro"/>
</dbReference>
<sequence length="143" mass="16145">MASVKVAVRVRPLNRRENDMRCSTIIQMEHQKTFITNVRLPSVGTSLGCDTLGRERVKQFTYDYSYWSTDPSDKHYVSQEQVFTDLGYDVVKSAYQGYNACIFAYGQTGSGKTYTMMGDTVSVREKGAWLPVTVLACMLRTGL</sequence>
<comment type="similarity">
    <text evidence="3">Belongs to the TRAFAC class myosin-kinesin ATPase superfamily. Kinesin family.</text>
</comment>
<dbReference type="SMART" id="SM00129">
    <property type="entry name" value="KISc"/>
    <property type="match status" value="1"/>
</dbReference>
<dbReference type="Gene3D" id="3.40.850.10">
    <property type="entry name" value="Kinesin motor domain"/>
    <property type="match status" value="1"/>
</dbReference>
<name>A0AAD9NAR4_9ANNE</name>
<keyword evidence="6" id="KW-1185">Reference proteome</keyword>
<accession>A0AAD9NAR4</accession>
<dbReference type="GO" id="GO:0008017">
    <property type="term" value="F:microtubule binding"/>
    <property type="evidence" value="ECO:0007669"/>
    <property type="project" value="InterPro"/>
</dbReference>
<dbReference type="GO" id="GO:0003777">
    <property type="term" value="F:microtubule motor activity"/>
    <property type="evidence" value="ECO:0007669"/>
    <property type="project" value="InterPro"/>
</dbReference>
<feature type="domain" description="Kinesin motor" evidence="4">
    <location>
        <begin position="3"/>
        <end position="143"/>
    </location>
</feature>
<dbReference type="EMBL" id="JAODUP010000111">
    <property type="protein sequence ID" value="KAK2161708.1"/>
    <property type="molecule type" value="Genomic_DNA"/>
</dbReference>
<keyword evidence="1 3" id="KW-0547">Nucleotide-binding</keyword>
<dbReference type="SUPFAM" id="SSF52540">
    <property type="entry name" value="P-loop containing nucleoside triphosphate hydrolases"/>
    <property type="match status" value="1"/>
</dbReference>
<dbReference type="GO" id="GO:0005524">
    <property type="term" value="F:ATP binding"/>
    <property type="evidence" value="ECO:0007669"/>
    <property type="project" value="UniProtKB-UniRule"/>
</dbReference>